<dbReference type="Pfam" id="PF03732">
    <property type="entry name" value="Retrotrans_gag"/>
    <property type="match status" value="1"/>
</dbReference>
<gene>
    <name evidence="3" type="ORF">CCAM_LOCUS7858</name>
</gene>
<proteinExistence type="predicted"/>
<organism evidence="3 4">
    <name type="scientific">Cuscuta campestris</name>
    <dbReference type="NCBI Taxonomy" id="132261"/>
    <lineage>
        <taxon>Eukaryota</taxon>
        <taxon>Viridiplantae</taxon>
        <taxon>Streptophyta</taxon>
        <taxon>Embryophyta</taxon>
        <taxon>Tracheophyta</taxon>
        <taxon>Spermatophyta</taxon>
        <taxon>Magnoliopsida</taxon>
        <taxon>eudicotyledons</taxon>
        <taxon>Gunneridae</taxon>
        <taxon>Pentapetalae</taxon>
        <taxon>asterids</taxon>
        <taxon>lamiids</taxon>
        <taxon>Solanales</taxon>
        <taxon>Convolvulaceae</taxon>
        <taxon>Cuscuteae</taxon>
        <taxon>Cuscuta</taxon>
        <taxon>Cuscuta subgen. Grammica</taxon>
        <taxon>Cuscuta sect. Cleistogrammica</taxon>
    </lineage>
</organism>
<dbReference type="InterPro" id="IPR005162">
    <property type="entry name" value="Retrotrans_gag_dom"/>
</dbReference>
<dbReference type="Proteomes" id="UP000595140">
    <property type="component" value="Unassembled WGS sequence"/>
</dbReference>
<dbReference type="AlphaFoldDB" id="A0A484KVL4"/>
<feature type="domain" description="Retrotransposon gag" evidence="2">
    <location>
        <begin position="272"/>
        <end position="363"/>
    </location>
</feature>
<dbReference type="OrthoDB" id="1936908at2759"/>
<feature type="compositionally biased region" description="Basic residues" evidence="1">
    <location>
        <begin position="65"/>
        <end position="76"/>
    </location>
</feature>
<evidence type="ECO:0000256" key="1">
    <source>
        <dbReference type="SAM" id="MobiDB-lite"/>
    </source>
</evidence>
<name>A0A484KVL4_9ASTE</name>
<evidence type="ECO:0000313" key="3">
    <source>
        <dbReference type="EMBL" id="VFQ66082.1"/>
    </source>
</evidence>
<protein>
    <recommendedName>
        <fullName evidence="2">Retrotransposon gag domain-containing protein</fullName>
    </recommendedName>
</protein>
<evidence type="ECO:0000313" key="4">
    <source>
        <dbReference type="Proteomes" id="UP000595140"/>
    </source>
</evidence>
<dbReference type="EMBL" id="OOIL02000516">
    <property type="protein sequence ID" value="VFQ66082.1"/>
    <property type="molecule type" value="Genomic_DNA"/>
</dbReference>
<evidence type="ECO:0000259" key="2">
    <source>
        <dbReference type="Pfam" id="PF03732"/>
    </source>
</evidence>
<accession>A0A484KVL4</accession>
<sequence>MTRNVDYASHERPSSSSPPSPSTVHPPELRRRLPWAAALAETMQERRKRKTEPDNNDVDDGHDGRGHRKLKRSKKRSVGDEGIQQFEITQLSAKLLAKELKGLEAYDIPTLSKPYIPPLDTFFEEIVDLNQYGCDEVVGNGSKGYIEDDDEESDYEDSEKESGNSEEVSLDEESHSEEDFDVGVTNTEDIMLFGDPEDEEERAGQTIVNKMAKVYKTGSNHISLEDSSKYTIISDRHQAIVTGLHNVLPKASRRICVLHFYKNFASKFSAIALLQDAAYDWWKCVGENILEPVLWATFDELFRKEYMPEHFMEEKRDEFMKSSEGELKLPEYRQKFGDLAEFGRDLGPTMEKRCKRFMEGLRPDLSSRLISAPRYHINAMYKQALELHAALLRKAEYEHAQATLPRPPPPPRTGVSSKRPPFVLSSSHLGKKAKSDPAP</sequence>
<feature type="region of interest" description="Disordered" evidence="1">
    <location>
        <begin position="400"/>
        <end position="439"/>
    </location>
</feature>
<feature type="compositionally biased region" description="Acidic residues" evidence="1">
    <location>
        <begin position="147"/>
        <end position="159"/>
    </location>
</feature>
<reference evidence="3 4" key="1">
    <citation type="submission" date="2018-04" db="EMBL/GenBank/DDBJ databases">
        <authorList>
            <person name="Vogel A."/>
        </authorList>
    </citation>
    <scope>NUCLEOTIDE SEQUENCE [LARGE SCALE GENOMIC DNA]</scope>
</reference>
<feature type="region of interest" description="Disordered" evidence="1">
    <location>
        <begin position="138"/>
        <end position="178"/>
    </location>
</feature>
<feature type="region of interest" description="Disordered" evidence="1">
    <location>
        <begin position="1"/>
        <end position="83"/>
    </location>
</feature>
<feature type="compositionally biased region" description="Acidic residues" evidence="1">
    <location>
        <begin position="168"/>
        <end position="178"/>
    </location>
</feature>
<keyword evidence="4" id="KW-1185">Reference proteome</keyword>